<gene>
    <name evidence="2" type="ORF">GCM10023205_18710</name>
</gene>
<dbReference type="EMBL" id="BAABHS010000005">
    <property type="protein sequence ID" value="GAA4956701.1"/>
    <property type="molecule type" value="Genomic_DNA"/>
</dbReference>
<feature type="chain" id="PRO_5045864905" description="HdeA/HdeB family protein" evidence="1">
    <location>
        <begin position="32"/>
        <end position="117"/>
    </location>
</feature>
<proteinExistence type="predicted"/>
<dbReference type="Proteomes" id="UP001500466">
    <property type="component" value="Unassembled WGS sequence"/>
</dbReference>
<evidence type="ECO:0000313" key="3">
    <source>
        <dbReference type="Proteomes" id="UP001500466"/>
    </source>
</evidence>
<comment type="caution">
    <text evidence="2">The sequence shown here is derived from an EMBL/GenBank/DDBJ whole genome shotgun (WGS) entry which is preliminary data.</text>
</comment>
<keyword evidence="3" id="KW-1185">Reference proteome</keyword>
<feature type="signal peptide" evidence="1">
    <location>
        <begin position="1"/>
        <end position="31"/>
    </location>
</feature>
<organism evidence="2 3">
    <name type="scientific">Yinghuangia aomiensis</name>
    <dbReference type="NCBI Taxonomy" id="676205"/>
    <lineage>
        <taxon>Bacteria</taxon>
        <taxon>Bacillati</taxon>
        <taxon>Actinomycetota</taxon>
        <taxon>Actinomycetes</taxon>
        <taxon>Kitasatosporales</taxon>
        <taxon>Streptomycetaceae</taxon>
        <taxon>Yinghuangia</taxon>
    </lineage>
</organism>
<keyword evidence="1" id="KW-0732">Signal</keyword>
<reference evidence="3" key="1">
    <citation type="journal article" date="2019" name="Int. J. Syst. Evol. Microbiol.">
        <title>The Global Catalogue of Microorganisms (GCM) 10K type strain sequencing project: providing services to taxonomists for standard genome sequencing and annotation.</title>
        <authorList>
            <consortium name="The Broad Institute Genomics Platform"/>
            <consortium name="The Broad Institute Genome Sequencing Center for Infectious Disease"/>
            <person name="Wu L."/>
            <person name="Ma J."/>
        </authorList>
    </citation>
    <scope>NUCLEOTIDE SEQUENCE [LARGE SCALE GENOMIC DNA]</scope>
    <source>
        <strain evidence="3">JCM 17986</strain>
    </source>
</reference>
<name>A0ABP9GY20_9ACTN</name>
<sequence>MNRRHSRRLPAAFTLVSALLLGLGSGIPAEAAPAEDDAPAACLVITAQGEELPTSFNRWADVRNDCGRQIDRVTVQLDYHVDPSCQPLAPGAATRFHWIATLQENILANYAYECPGP</sequence>
<accession>A0ABP9GY20</accession>
<evidence type="ECO:0000256" key="1">
    <source>
        <dbReference type="SAM" id="SignalP"/>
    </source>
</evidence>
<protein>
    <recommendedName>
        <fullName evidence="4">HdeA/HdeB family protein</fullName>
    </recommendedName>
</protein>
<dbReference type="RefSeq" id="WP_345674868.1">
    <property type="nucleotide sequence ID" value="NZ_BAABHS010000005.1"/>
</dbReference>
<evidence type="ECO:0008006" key="4">
    <source>
        <dbReference type="Google" id="ProtNLM"/>
    </source>
</evidence>
<evidence type="ECO:0000313" key="2">
    <source>
        <dbReference type="EMBL" id="GAA4956701.1"/>
    </source>
</evidence>